<dbReference type="AlphaFoldDB" id="A0A2K1ZSQ9"/>
<name>A0A2K1ZSQ9_POPTR</name>
<dbReference type="InParanoid" id="A0A2K1ZSQ9"/>
<evidence type="ECO:0000313" key="2">
    <source>
        <dbReference type="EMBL" id="PNT28322.1"/>
    </source>
</evidence>
<organism evidence="2 3">
    <name type="scientific">Populus trichocarpa</name>
    <name type="common">Western balsam poplar</name>
    <name type="synonym">Populus balsamifera subsp. trichocarpa</name>
    <dbReference type="NCBI Taxonomy" id="3694"/>
    <lineage>
        <taxon>Eukaryota</taxon>
        <taxon>Viridiplantae</taxon>
        <taxon>Streptophyta</taxon>
        <taxon>Embryophyta</taxon>
        <taxon>Tracheophyta</taxon>
        <taxon>Spermatophyta</taxon>
        <taxon>Magnoliopsida</taxon>
        <taxon>eudicotyledons</taxon>
        <taxon>Gunneridae</taxon>
        <taxon>Pentapetalae</taxon>
        <taxon>rosids</taxon>
        <taxon>fabids</taxon>
        <taxon>Malpighiales</taxon>
        <taxon>Salicaceae</taxon>
        <taxon>Saliceae</taxon>
        <taxon>Populus</taxon>
    </lineage>
</organism>
<gene>
    <name evidence="2" type="ORF">POPTR_007G112100</name>
</gene>
<reference evidence="2 3" key="1">
    <citation type="journal article" date="2006" name="Science">
        <title>The genome of black cottonwood, Populus trichocarpa (Torr. &amp; Gray).</title>
        <authorList>
            <person name="Tuskan G.A."/>
            <person name="Difazio S."/>
            <person name="Jansson S."/>
            <person name="Bohlmann J."/>
            <person name="Grigoriev I."/>
            <person name="Hellsten U."/>
            <person name="Putnam N."/>
            <person name="Ralph S."/>
            <person name="Rombauts S."/>
            <person name="Salamov A."/>
            <person name="Schein J."/>
            <person name="Sterck L."/>
            <person name="Aerts A."/>
            <person name="Bhalerao R.R."/>
            <person name="Bhalerao R.P."/>
            <person name="Blaudez D."/>
            <person name="Boerjan W."/>
            <person name="Brun A."/>
            <person name="Brunner A."/>
            <person name="Busov V."/>
            <person name="Campbell M."/>
            <person name="Carlson J."/>
            <person name="Chalot M."/>
            <person name="Chapman J."/>
            <person name="Chen G.L."/>
            <person name="Cooper D."/>
            <person name="Coutinho P.M."/>
            <person name="Couturier J."/>
            <person name="Covert S."/>
            <person name="Cronk Q."/>
            <person name="Cunningham R."/>
            <person name="Davis J."/>
            <person name="Degroeve S."/>
            <person name="Dejardin A."/>
            <person name="Depamphilis C."/>
            <person name="Detter J."/>
            <person name="Dirks B."/>
            <person name="Dubchak I."/>
            <person name="Duplessis S."/>
            <person name="Ehlting J."/>
            <person name="Ellis B."/>
            <person name="Gendler K."/>
            <person name="Goodstein D."/>
            <person name="Gribskov M."/>
            <person name="Grimwood J."/>
            <person name="Groover A."/>
            <person name="Gunter L."/>
            <person name="Hamberger B."/>
            <person name="Heinze B."/>
            <person name="Helariutta Y."/>
            <person name="Henrissat B."/>
            <person name="Holligan D."/>
            <person name="Holt R."/>
            <person name="Huang W."/>
            <person name="Islam-Faridi N."/>
            <person name="Jones S."/>
            <person name="Jones-Rhoades M."/>
            <person name="Jorgensen R."/>
            <person name="Joshi C."/>
            <person name="Kangasjarvi J."/>
            <person name="Karlsson J."/>
            <person name="Kelleher C."/>
            <person name="Kirkpatrick R."/>
            <person name="Kirst M."/>
            <person name="Kohler A."/>
            <person name="Kalluri U."/>
            <person name="Larimer F."/>
            <person name="Leebens-Mack J."/>
            <person name="Leple J.C."/>
            <person name="Locascio P."/>
            <person name="Lou Y."/>
            <person name="Lucas S."/>
            <person name="Martin F."/>
            <person name="Montanini B."/>
            <person name="Napoli C."/>
            <person name="Nelson D.R."/>
            <person name="Nelson C."/>
            <person name="Nieminen K."/>
            <person name="Nilsson O."/>
            <person name="Pereda V."/>
            <person name="Peter G."/>
            <person name="Philippe R."/>
            <person name="Pilate G."/>
            <person name="Poliakov A."/>
            <person name="Razumovskaya J."/>
            <person name="Richardson P."/>
            <person name="Rinaldi C."/>
            <person name="Ritland K."/>
            <person name="Rouze P."/>
            <person name="Ryaboy D."/>
            <person name="Schmutz J."/>
            <person name="Schrader J."/>
            <person name="Segerman B."/>
            <person name="Shin H."/>
            <person name="Siddiqui A."/>
            <person name="Sterky F."/>
            <person name="Terry A."/>
            <person name="Tsai C.J."/>
            <person name="Uberbacher E."/>
            <person name="Unneberg P."/>
            <person name="Vahala J."/>
            <person name="Wall K."/>
            <person name="Wessler S."/>
            <person name="Yang G."/>
            <person name="Yin T."/>
            <person name="Douglas C."/>
            <person name="Marra M."/>
            <person name="Sandberg G."/>
            <person name="Van de Peer Y."/>
            <person name="Rokhsar D."/>
        </authorList>
    </citation>
    <scope>NUCLEOTIDE SEQUENCE [LARGE SCALE GENOMIC DNA]</scope>
    <source>
        <strain evidence="3">cv. Nisqually</strain>
    </source>
</reference>
<keyword evidence="1" id="KW-0812">Transmembrane</keyword>
<protein>
    <submittedName>
        <fullName evidence="2">Uncharacterized protein</fullName>
    </submittedName>
</protein>
<proteinExistence type="predicted"/>
<evidence type="ECO:0000256" key="1">
    <source>
        <dbReference type="SAM" id="Phobius"/>
    </source>
</evidence>
<feature type="transmembrane region" description="Helical" evidence="1">
    <location>
        <begin position="28"/>
        <end position="48"/>
    </location>
</feature>
<keyword evidence="3" id="KW-1185">Reference proteome</keyword>
<dbReference type="Proteomes" id="UP000006729">
    <property type="component" value="Chromosome 7"/>
</dbReference>
<sequence length="73" mass="8447">MHFTYYRFLNKNIGGRIDWVATGLIDDLLLCFLCGFLGLLLLVCFLLLNLSVLQICIYSFPSSFGDFMLFFSY</sequence>
<evidence type="ECO:0000313" key="3">
    <source>
        <dbReference type="Proteomes" id="UP000006729"/>
    </source>
</evidence>
<keyword evidence="1" id="KW-1133">Transmembrane helix</keyword>
<keyword evidence="1" id="KW-0472">Membrane</keyword>
<accession>A0A2K1ZSQ9</accession>
<dbReference type="EMBL" id="CM009296">
    <property type="protein sequence ID" value="PNT28322.1"/>
    <property type="molecule type" value="Genomic_DNA"/>
</dbReference>